<proteinExistence type="predicted"/>
<evidence type="ECO:0000313" key="2">
    <source>
        <dbReference type="WBParaSite" id="PS1159_v2.g1366.t1"/>
    </source>
</evidence>
<organism evidence="1 2">
    <name type="scientific">Panagrolaimus sp. PS1159</name>
    <dbReference type="NCBI Taxonomy" id="55785"/>
    <lineage>
        <taxon>Eukaryota</taxon>
        <taxon>Metazoa</taxon>
        <taxon>Ecdysozoa</taxon>
        <taxon>Nematoda</taxon>
        <taxon>Chromadorea</taxon>
        <taxon>Rhabditida</taxon>
        <taxon>Tylenchina</taxon>
        <taxon>Panagrolaimomorpha</taxon>
        <taxon>Panagrolaimoidea</taxon>
        <taxon>Panagrolaimidae</taxon>
        <taxon>Panagrolaimus</taxon>
    </lineage>
</organism>
<protein>
    <submittedName>
        <fullName evidence="2">SEFIR domain-containing protein</fullName>
    </submittedName>
</protein>
<dbReference type="WBParaSite" id="PS1159_v2.g1366.t1">
    <property type="protein sequence ID" value="PS1159_v2.g1366.t1"/>
    <property type="gene ID" value="PS1159_v2.g1366"/>
</dbReference>
<sequence length="162" mass="18073">DGRCLCPVDGTDPYDTKVICSCVAAEGKPVRLEKLIMEAPSTNNERNVTIPPAQEKETEESSIYYFLIPIFSIIVIVVLVHLSRLLYRRYSASGKMVRIRFVQDRQHDSSSGGRGLLNGNGVVQTPLILNPNLNILIIYAHDGKLHEAAVIAFAEYLRDVFN</sequence>
<reference evidence="2" key="1">
    <citation type="submission" date="2022-11" db="UniProtKB">
        <authorList>
            <consortium name="WormBaseParasite"/>
        </authorList>
    </citation>
    <scope>IDENTIFICATION</scope>
</reference>
<dbReference type="Proteomes" id="UP000887580">
    <property type="component" value="Unplaced"/>
</dbReference>
<name>A0AC35F741_9BILA</name>
<evidence type="ECO:0000313" key="1">
    <source>
        <dbReference type="Proteomes" id="UP000887580"/>
    </source>
</evidence>
<accession>A0AC35F741</accession>